<dbReference type="InterPro" id="IPR034595">
    <property type="entry name" value="NDUFAF8"/>
</dbReference>
<dbReference type="PANTHER" id="PTHR34561:SF1">
    <property type="entry name" value="NADH DEHYDROGENASE [UBIQUINONE] 1 ALPHA SUBCOMPLEX ASSEMBLY FACTOR 8"/>
    <property type="match status" value="1"/>
</dbReference>
<name>A0A165SIV2_9APHY</name>
<evidence type="ECO:0000313" key="1">
    <source>
        <dbReference type="EMBL" id="KZT72058.1"/>
    </source>
</evidence>
<accession>A0A165SIV2</accession>
<evidence type="ECO:0000313" key="2">
    <source>
        <dbReference type="Proteomes" id="UP000076727"/>
    </source>
</evidence>
<dbReference type="PANTHER" id="PTHR34561">
    <property type="entry name" value="NADH DEHYDROGENASE [UBIQUINONE] 1 ALPHA SUBCOMPLEX ASSEMBLY FACTOR 8"/>
    <property type="match status" value="1"/>
</dbReference>
<keyword evidence="2" id="KW-1185">Reference proteome</keyword>
<proteinExistence type="predicted"/>
<dbReference type="Proteomes" id="UP000076727">
    <property type="component" value="Unassembled WGS sequence"/>
</dbReference>
<protein>
    <recommendedName>
        <fullName evidence="3">IMS import disulfide relay-system CHCH-CHCH-like Cx9C domain-containing protein</fullName>
    </recommendedName>
</protein>
<dbReference type="AlphaFoldDB" id="A0A165SIV2"/>
<sequence length="75" mass="8420">MYPTSVKSNSALTPLRRFATHTTTTCSAQASAYGKCILATYMDVRKDACKEEFEKFGVCMREAVCMQLVRSIFHS</sequence>
<dbReference type="GO" id="GO:0005739">
    <property type="term" value="C:mitochondrion"/>
    <property type="evidence" value="ECO:0007669"/>
    <property type="project" value="InterPro"/>
</dbReference>
<organism evidence="1 2">
    <name type="scientific">Daedalea quercina L-15889</name>
    <dbReference type="NCBI Taxonomy" id="1314783"/>
    <lineage>
        <taxon>Eukaryota</taxon>
        <taxon>Fungi</taxon>
        <taxon>Dikarya</taxon>
        <taxon>Basidiomycota</taxon>
        <taxon>Agaricomycotina</taxon>
        <taxon>Agaricomycetes</taxon>
        <taxon>Polyporales</taxon>
        <taxon>Fomitopsis</taxon>
    </lineage>
</organism>
<dbReference type="GO" id="GO:0032981">
    <property type="term" value="P:mitochondrial respiratory chain complex I assembly"/>
    <property type="evidence" value="ECO:0007669"/>
    <property type="project" value="InterPro"/>
</dbReference>
<dbReference type="EMBL" id="KV429042">
    <property type="protein sequence ID" value="KZT72058.1"/>
    <property type="molecule type" value="Genomic_DNA"/>
</dbReference>
<reference evidence="1 2" key="1">
    <citation type="journal article" date="2016" name="Mol. Biol. Evol.">
        <title>Comparative Genomics of Early-Diverging Mushroom-Forming Fungi Provides Insights into the Origins of Lignocellulose Decay Capabilities.</title>
        <authorList>
            <person name="Nagy L.G."/>
            <person name="Riley R."/>
            <person name="Tritt A."/>
            <person name="Adam C."/>
            <person name="Daum C."/>
            <person name="Floudas D."/>
            <person name="Sun H."/>
            <person name="Yadav J.S."/>
            <person name="Pangilinan J."/>
            <person name="Larsson K.H."/>
            <person name="Matsuura K."/>
            <person name="Barry K."/>
            <person name="Labutti K."/>
            <person name="Kuo R."/>
            <person name="Ohm R.A."/>
            <person name="Bhattacharya S.S."/>
            <person name="Shirouzu T."/>
            <person name="Yoshinaga Y."/>
            <person name="Martin F.M."/>
            <person name="Grigoriev I.V."/>
            <person name="Hibbett D.S."/>
        </authorList>
    </citation>
    <scope>NUCLEOTIDE SEQUENCE [LARGE SCALE GENOMIC DNA]</scope>
    <source>
        <strain evidence="1 2">L-15889</strain>
    </source>
</reference>
<evidence type="ECO:0008006" key="3">
    <source>
        <dbReference type="Google" id="ProtNLM"/>
    </source>
</evidence>
<dbReference type="PROSITE" id="PS51808">
    <property type="entry name" value="CHCH"/>
    <property type="match status" value="1"/>
</dbReference>
<dbReference type="OrthoDB" id="3821113at2759"/>
<gene>
    <name evidence="1" type="ORF">DAEQUDRAFT_54666</name>
</gene>